<dbReference type="PANTHER" id="PTHR44591">
    <property type="entry name" value="STRESS RESPONSE REGULATOR PROTEIN 1"/>
    <property type="match status" value="1"/>
</dbReference>
<keyword evidence="3" id="KW-0804">Transcription</keyword>
<dbReference type="PROSITE" id="PS50110">
    <property type="entry name" value="RESPONSE_REGULATORY"/>
    <property type="match status" value="1"/>
</dbReference>
<organism evidence="6 7">
    <name type="scientific">Methylobacterium oryzae</name>
    <dbReference type="NCBI Taxonomy" id="334852"/>
    <lineage>
        <taxon>Bacteria</taxon>
        <taxon>Pseudomonadati</taxon>
        <taxon>Pseudomonadota</taxon>
        <taxon>Alphaproteobacteria</taxon>
        <taxon>Hyphomicrobiales</taxon>
        <taxon>Methylobacteriaceae</taxon>
        <taxon>Methylobacterium</taxon>
    </lineage>
</organism>
<evidence type="ECO:0000313" key="6">
    <source>
        <dbReference type="EMBL" id="MEE7491570.1"/>
    </source>
</evidence>
<dbReference type="Proteomes" id="UP001355206">
    <property type="component" value="Unassembled WGS sequence"/>
</dbReference>
<accession>A0ABU7TQQ5</accession>
<dbReference type="SMART" id="SM00448">
    <property type="entry name" value="REC"/>
    <property type="match status" value="1"/>
</dbReference>
<sequence length="135" mass="14681">MPKLTGPVLVVDDDEAVRDSLKFALELEGLQVRLYSGAAQLLHDAALPTDGCLLVDYWMPDMDGFQLVARLRERSVALPAILITGRLSGDLGRLAADAGFRRVVEKPFEDGSLLEGIHEALACHAEDQTGLRKTP</sequence>
<dbReference type="RefSeq" id="WP_331302257.1">
    <property type="nucleotide sequence ID" value="NZ_MLCA01000007.1"/>
</dbReference>
<evidence type="ECO:0000256" key="1">
    <source>
        <dbReference type="ARBA" id="ARBA00022553"/>
    </source>
</evidence>
<feature type="domain" description="Response regulatory" evidence="5">
    <location>
        <begin position="7"/>
        <end position="121"/>
    </location>
</feature>
<reference evidence="6 7" key="1">
    <citation type="journal article" date="2012" name="Genet. Mol. Biol.">
        <title>Analysis of 16S rRNA and mxaF genes revealing insights into Methylobacterium niche-specific plant association.</title>
        <authorList>
            <person name="Dourado M.N."/>
            <person name="Andreote F.D."/>
            <person name="Dini-Andreote F."/>
            <person name="Conti R."/>
            <person name="Araujo J.M."/>
            <person name="Araujo W.L."/>
        </authorList>
    </citation>
    <scope>NUCLEOTIDE SEQUENCE [LARGE SCALE GENOMIC DNA]</scope>
    <source>
        <strain evidence="6 7">TC3-10</strain>
    </source>
</reference>
<keyword evidence="2" id="KW-0805">Transcription regulation</keyword>
<gene>
    <name evidence="6" type="ORF">MOTC310_14290</name>
</gene>
<dbReference type="Pfam" id="PF00072">
    <property type="entry name" value="Response_reg"/>
    <property type="match status" value="1"/>
</dbReference>
<feature type="modified residue" description="4-aspartylphosphate" evidence="4">
    <location>
        <position position="56"/>
    </location>
</feature>
<evidence type="ECO:0000313" key="7">
    <source>
        <dbReference type="Proteomes" id="UP001355206"/>
    </source>
</evidence>
<dbReference type="PANTHER" id="PTHR44591:SF3">
    <property type="entry name" value="RESPONSE REGULATORY DOMAIN-CONTAINING PROTEIN"/>
    <property type="match status" value="1"/>
</dbReference>
<protein>
    <submittedName>
        <fullName evidence="6">Response regulator</fullName>
    </submittedName>
</protein>
<dbReference type="InterPro" id="IPR050595">
    <property type="entry name" value="Bact_response_regulator"/>
</dbReference>
<dbReference type="Gene3D" id="3.40.50.2300">
    <property type="match status" value="1"/>
</dbReference>
<dbReference type="SUPFAM" id="SSF52172">
    <property type="entry name" value="CheY-like"/>
    <property type="match status" value="1"/>
</dbReference>
<evidence type="ECO:0000256" key="3">
    <source>
        <dbReference type="ARBA" id="ARBA00023163"/>
    </source>
</evidence>
<keyword evidence="7" id="KW-1185">Reference proteome</keyword>
<name>A0ABU7TQQ5_9HYPH</name>
<dbReference type="EMBL" id="MLCA01000007">
    <property type="protein sequence ID" value="MEE7491570.1"/>
    <property type="molecule type" value="Genomic_DNA"/>
</dbReference>
<evidence type="ECO:0000256" key="2">
    <source>
        <dbReference type="ARBA" id="ARBA00023015"/>
    </source>
</evidence>
<comment type="caution">
    <text evidence="6">The sequence shown here is derived from an EMBL/GenBank/DDBJ whole genome shotgun (WGS) entry which is preliminary data.</text>
</comment>
<dbReference type="InterPro" id="IPR011006">
    <property type="entry name" value="CheY-like_superfamily"/>
</dbReference>
<keyword evidence="1 4" id="KW-0597">Phosphoprotein</keyword>
<evidence type="ECO:0000259" key="5">
    <source>
        <dbReference type="PROSITE" id="PS50110"/>
    </source>
</evidence>
<dbReference type="InterPro" id="IPR001789">
    <property type="entry name" value="Sig_transdc_resp-reg_receiver"/>
</dbReference>
<proteinExistence type="predicted"/>
<evidence type="ECO:0000256" key="4">
    <source>
        <dbReference type="PROSITE-ProRule" id="PRU00169"/>
    </source>
</evidence>